<feature type="transmembrane region" description="Helical" evidence="1">
    <location>
        <begin position="12"/>
        <end position="31"/>
    </location>
</feature>
<accession>A0A9J7BSG9</accession>
<evidence type="ECO:0000259" key="2">
    <source>
        <dbReference type="Pfam" id="PF07811"/>
    </source>
</evidence>
<proteinExistence type="predicted"/>
<name>A0A9J7BSG9_9BACT</name>
<dbReference type="Pfam" id="PF07811">
    <property type="entry name" value="TadE"/>
    <property type="match status" value="1"/>
</dbReference>
<dbReference type="RefSeq" id="WP_260794212.1">
    <property type="nucleotide sequence ID" value="NZ_CP093313.1"/>
</dbReference>
<gene>
    <name evidence="3" type="ORF">MOP44_01935</name>
</gene>
<sequence length="170" mass="17598">MKFRLNEESGAALVELAVMMPLFILITFGAFELGRVAHYTIEVENAARAGASFGGENMGNATSTSTVAQAAKNDAPDLSTLTASPSAGCVCETLNLTTGTPTYSPASGTVSCSDATITACTGSSSSVAHYVVSYVTVSTQASVNAVFSVPRILPRTYTLHGYSAMRILPN</sequence>
<dbReference type="InterPro" id="IPR012495">
    <property type="entry name" value="TadE-like_dom"/>
</dbReference>
<keyword evidence="1" id="KW-0472">Membrane</keyword>
<reference evidence="3" key="1">
    <citation type="submission" date="2021-04" db="EMBL/GenBank/DDBJ databases">
        <title>Phylogenetic analysis of Acidobacteriaceae.</title>
        <authorList>
            <person name="Qiu L."/>
            <person name="Zhang Q."/>
        </authorList>
    </citation>
    <scope>NUCLEOTIDE SEQUENCE</scope>
    <source>
        <strain evidence="3">DSM 25168</strain>
    </source>
</reference>
<dbReference type="EMBL" id="CP093313">
    <property type="protein sequence ID" value="UWZ84706.1"/>
    <property type="molecule type" value="Genomic_DNA"/>
</dbReference>
<dbReference type="AlphaFoldDB" id="A0A9J7BSG9"/>
<keyword evidence="1" id="KW-1133">Transmembrane helix</keyword>
<feature type="domain" description="TadE-like" evidence="2">
    <location>
        <begin position="10"/>
        <end position="51"/>
    </location>
</feature>
<protein>
    <submittedName>
        <fullName evidence="3">Pilus assembly protein</fullName>
    </submittedName>
</protein>
<organism evidence="3 4">
    <name type="scientific">Occallatibacter riparius</name>
    <dbReference type="NCBI Taxonomy" id="1002689"/>
    <lineage>
        <taxon>Bacteria</taxon>
        <taxon>Pseudomonadati</taxon>
        <taxon>Acidobacteriota</taxon>
        <taxon>Terriglobia</taxon>
        <taxon>Terriglobales</taxon>
        <taxon>Acidobacteriaceae</taxon>
        <taxon>Occallatibacter</taxon>
    </lineage>
</organism>
<keyword evidence="4" id="KW-1185">Reference proteome</keyword>
<keyword evidence="1" id="KW-0812">Transmembrane</keyword>
<evidence type="ECO:0000313" key="4">
    <source>
        <dbReference type="Proteomes" id="UP001059380"/>
    </source>
</evidence>
<evidence type="ECO:0000313" key="3">
    <source>
        <dbReference type="EMBL" id="UWZ84706.1"/>
    </source>
</evidence>
<dbReference type="KEGG" id="orp:MOP44_01935"/>
<evidence type="ECO:0000256" key="1">
    <source>
        <dbReference type="SAM" id="Phobius"/>
    </source>
</evidence>
<dbReference type="Proteomes" id="UP001059380">
    <property type="component" value="Chromosome"/>
</dbReference>